<name>A0A146FNT1_ASPKA</name>
<feature type="compositionally biased region" description="Polar residues" evidence="1">
    <location>
        <begin position="9"/>
        <end position="20"/>
    </location>
</feature>
<dbReference type="AlphaFoldDB" id="A0A146FNT1"/>
<gene>
    <name evidence="2" type="ORF">RIB2604_02109960</name>
</gene>
<protein>
    <submittedName>
        <fullName evidence="2">Uncharacterized protein</fullName>
    </submittedName>
</protein>
<evidence type="ECO:0000313" key="3">
    <source>
        <dbReference type="Proteomes" id="UP000075230"/>
    </source>
</evidence>
<evidence type="ECO:0000256" key="1">
    <source>
        <dbReference type="SAM" id="MobiDB-lite"/>
    </source>
</evidence>
<proteinExistence type="predicted"/>
<reference evidence="2 3" key="1">
    <citation type="journal article" date="2016" name="DNA Res.">
        <title>Genome sequence of Aspergillus luchuensis NBRC 4314.</title>
        <authorList>
            <person name="Yamada O."/>
            <person name="Machida M."/>
            <person name="Hosoyama A."/>
            <person name="Goto M."/>
            <person name="Takahashi T."/>
            <person name="Futagami T."/>
            <person name="Yamagata Y."/>
            <person name="Takeuchi M."/>
            <person name="Kobayashi T."/>
            <person name="Koike H."/>
            <person name="Abe K."/>
            <person name="Asai K."/>
            <person name="Arita M."/>
            <person name="Fujita N."/>
            <person name="Fukuda K."/>
            <person name="Higa K."/>
            <person name="Horikawa H."/>
            <person name="Ishikawa T."/>
            <person name="Jinno K."/>
            <person name="Kato Y."/>
            <person name="Kirimura K."/>
            <person name="Mizutani O."/>
            <person name="Nakasone K."/>
            <person name="Sano M."/>
            <person name="Shiraishi Y."/>
            <person name="Tsukahara M."/>
            <person name="Gomi K."/>
        </authorList>
    </citation>
    <scope>NUCLEOTIDE SEQUENCE [LARGE SCALE GENOMIC DNA]</scope>
    <source>
        <strain evidence="2 3">RIB 2604</strain>
    </source>
</reference>
<organism evidence="2 3">
    <name type="scientific">Aspergillus kawachii</name>
    <name type="common">White koji mold</name>
    <name type="synonym">Aspergillus awamori var. kawachi</name>
    <dbReference type="NCBI Taxonomy" id="1069201"/>
    <lineage>
        <taxon>Eukaryota</taxon>
        <taxon>Fungi</taxon>
        <taxon>Dikarya</taxon>
        <taxon>Ascomycota</taxon>
        <taxon>Pezizomycotina</taxon>
        <taxon>Eurotiomycetes</taxon>
        <taxon>Eurotiomycetidae</taxon>
        <taxon>Eurotiales</taxon>
        <taxon>Aspergillaceae</taxon>
        <taxon>Aspergillus</taxon>
        <taxon>Aspergillus subgen. Circumdati</taxon>
    </lineage>
</organism>
<feature type="region of interest" description="Disordered" evidence="1">
    <location>
        <begin position="1"/>
        <end position="50"/>
    </location>
</feature>
<comment type="caution">
    <text evidence="2">The sequence shown here is derived from an EMBL/GenBank/DDBJ whole genome shotgun (WGS) entry which is preliminary data.</text>
</comment>
<dbReference type="EMBL" id="BCWF01000021">
    <property type="protein sequence ID" value="GAT27308.1"/>
    <property type="molecule type" value="Genomic_DNA"/>
</dbReference>
<evidence type="ECO:0000313" key="2">
    <source>
        <dbReference type="EMBL" id="GAT27308.1"/>
    </source>
</evidence>
<accession>A0A146FNT1</accession>
<reference evidence="3" key="2">
    <citation type="submission" date="2016-02" db="EMBL/GenBank/DDBJ databases">
        <title>Genome sequencing of Aspergillus luchuensis NBRC 4314.</title>
        <authorList>
            <person name="Yamada O."/>
        </authorList>
    </citation>
    <scope>NUCLEOTIDE SEQUENCE [LARGE SCALE GENOMIC DNA]</scope>
    <source>
        <strain evidence="3">RIB 2604</strain>
    </source>
</reference>
<sequence>MHMYDAVAGTSTRQNQSSRSFVRPYAGPPTPRTDAPYQRRTKGPATTGLGLKRHPHVQNRLYYPSPLLWCLMEISCDALYISPIKEFGLKRQWNTCYFYISSRSPVLACSACLFELPITSQQPNKRSPWLLESLDTGIPSCISRANVGATSDEGQYQSQWYSDIDALNPIIEHL</sequence>
<dbReference type="Proteomes" id="UP000075230">
    <property type="component" value="Unassembled WGS sequence"/>
</dbReference>